<keyword evidence="2" id="KW-0732">Signal</keyword>
<protein>
    <submittedName>
        <fullName evidence="3">Uncharacterized protein</fullName>
    </submittedName>
</protein>
<proteinExistence type="predicted"/>
<keyword evidence="1" id="KW-0812">Transmembrane</keyword>
<keyword evidence="1" id="KW-1133">Transmembrane helix</keyword>
<evidence type="ECO:0000256" key="1">
    <source>
        <dbReference type="SAM" id="Phobius"/>
    </source>
</evidence>
<evidence type="ECO:0000313" key="4">
    <source>
        <dbReference type="Proteomes" id="UP000243006"/>
    </source>
</evidence>
<dbReference type="EMBL" id="LVZM01001735">
    <property type="protein sequence ID" value="OUC48959.1"/>
    <property type="molecule type" value="Genomic_DNA"/>
</dbReference>
<evidence type="ECO:0000313" key="3">
    <source>
        <dbReference type="EMBL" id="OUC48959.1"/>
    </source>
</evidence>
<evidence type="ECO:0000256" key="2">
    <source>
        <dbReference type="SAM" id="SignalP"/>
    </source>
</evidence>
<comment type="caution">
    <text evidence="3">The sequence shown here is derived from an EMBL/GenBank/DDBJ whole genome shotgun (WGS) entry which is preliminary data.</text>
</comment>
<name>A0A1Y3EZV5_9BILA</name>
<sequence length="170" mass="19318">MKPVVAFIISLKLCLACSSSYNQNELIPELKNKCYLGHVINRYMNGSICYLTVVAIVLLVVFLKNLMDVVMIFTANDNTDVEGRSNAAVESASIANTEKQNAVVVCMGKHKLIQLFAFFPSNFCNCNWSRSRKCLSFHRHWDMLCTTEIIMESLYANMCFEKENTTLHNI</sequence>
<feature type="signal peptide" evidence="2">
    <location>
        <begin position="1"/>
        <end position="16"/>
    </location>
</feature>
<feature type="transmembrane region" description="Helical" evidence="1">
    <location>
        <begin position="43"/>
        <end position="63"/>
    </location>
</feature>
<reference evidence="3 4" key="1">
    <citation type="submission" date="2015-04" db="EMBL/GenBank/DDBJ databases">
        <title>Draft genome of the roundworm Trichinella nativa.</title>
        <authorList>
            <person name="Mitreva M."/>
        </authorList>
    </citation>
    <scope>NUCLEOTIDE SEQUENCE [LARGE SCALE GENOMIC DNA]</scope>
    <source>
        <strain evidence="3 4">ISS45</strain>
    </source>
</reference>
<dbReference type="AlphaFoldDB" id="A0A1Y3EZV5"/>
<accession>A0A1Y3EZV5</accession>
<keyword evidence="1" id="KW-0472">Membrane</keyword>
<dbReference type="Proteomes" id="UP000243006">
    <property type="component" value="Unassembled WGS sequence"/>
</dbReference>
<gene>
    <name evidence="3" type="ORF">D917_05835</name>
</gene>
<organism evidence="3 4">
    <name type="scientific">Trichinella nativa</name>
    <dbReference type="NCBI Taxonomy" id="6335"/>
    <lineage>
        <taxon>Eukaryota</taxon>
        <taxon>Metazoa</taxon>
        <taxon>Ecdysozoa</taxon>
        <taxon>Nematoda</taxon>
        <taxon>Enoplea</taxon>
        <taxon>Dorylaimia</taxon>
        <taxon>Trichinellida</taxon>
        <taxon>Trichinellidae</taxon>
        <taxon>Trichinella</taxon>
    </lineage>
</organism>
<feature type="chain" id="PRO_5010995609" evidence="2">
    <location>
        <begin position="17"/>
        <end position="170"/>
    </location>
</feature>